<dbReference type="InterPro" id="IPR013083">
    <property type="entry name" value="Znf_RING/FYVE/PHD"/>
</dbReference>
<feature type="domain" description="RING-type" evidence="5">
    <location>
        <begin position="30"/>
        <end position="86"/>
    </location>
</feature>
<evidence type="ECO:0000256" key="2">
    <source>
        <dbReference type="ARBA" id="ARBA00022771"/>
    </source>
</evidence>
<organism evidence="6 7">
    <name type="scientific">Fusarium torreyae</name>
    <dbReference type="NCBI Taxonomy" id="1237075"/>
    <lineage>
        <taxon>Eukaryota</taxon>
        <taxon>Fungi</taxon>
        <taxon>Dikarya</taxon>
        <taxon>Ascomycota</taxon>
        <taxon>Pezizomycotina</taxon>
        <taxon>Sordariomycetes</taxon>
        <taxon>Hypocreomycetidae</taxon>
        <taxon>Hypocreales</taxon>
        <taxon>Nectriaceae</taxon>
        <taxon>Fusarium</taxon>
    </lineage>
</organism>
<dbReference type="PROSITE" id="PS50089">
    <property type="entry name" value="ZF_RING_2"/>
    <property type="match status" value="1"/>
</dbReference>
<keyword evidence="1" id="KW-0479">Metal-binding</keyword>
<dbReference type="InterPro" id="IPR001841">
    <property type="entry name" value="Znf_RING"/>
</dbReference>
<evidence type="ECO:0000256" key="1">
    <source>
        <dbReference type="ARBA" id="ARBA00022723"/>
    </source>
</evidence>
<dbReference type="Gene3D" id="3.30.40.10">
    <property type="entry name" value="Zinc/RING finger domain, C3HC4 (zinc finger)"/>
    <property type="match status" value="1"/>
</dbReference>
<keyword evidence="3" id="KW-0862">Zinc</keyword>
<reference evidence="6" key="1">
    <citation type="submission" date="2022-09" db="EMBL/GenBank/DDBJ databases">
        <title>Fusarium specimens isolated from Avocado Roots.</title>
        <authorList>
            <person name="Stajich J."/>
            <person name="Roper C."/>
            <person name="Heimlech-Rivalta G."/>
        </authorList>
    </citation>
    <scope>NUCLEOTIDE SEQUENCE</scope>
    <source>
        <strain evidence="6">CF00136</strain>
    </source>
</reference>
<dbReference type="AlphaFoldDB" id="A0A9W8RQX0"/>
<protein>
    <recommendedName>
        <fullName evidence="5">RING-type domain-containing protein</fullName>
    </recommendedName>
</protein>
<evidence type="ECO:0000313" key="6">
    <source>
        <dbReference type="EMBL" id="KAJ4250173.1"/>
    </source>
</evidence>
<evidence type="ECO:0000313" key="7">
    <source>
        <dbReference type="Proteomes" id="UP001152049"/>
    </source>
</evidence>
<keyword evidence="2 4" id="KW-0863">Zinc-finger</keyword>
<evidence type="ECO:0000256" key="4">
    <source>
        <dbReference type="PROSITE-ProRule" id="PRU00175"/>
    </source>
</evidence>
<dbReference type="OrthoDB" id="8062037at2759"/>
<evidence type="ECO:0000259" key="5">
    <source>
        <dbReference type="PROSITE" id="PS50089"/>
    </source>
</evidence>
<dbReference type="EMBL" id="JAOQAZ010000031">
    <property type="protein sequence ID" value="KAJ4250173.1"/>
    <property type="molecule type" value="Genomic_DNA"/>
</dbReference>
<sequence length="254" mass="28662">MAPITDTYWPTFKQAVEDNHEGDSSVELTCGICLETMDIRHPVNFPDHPADHLARILPCGHIIGSTCLYQMLEGIKTDYYQCPTCKTKFHDHPKCGHPMRGQLLPAEASEYSKVPPILSAGGRIPANCAHCESDCLTKELGSYRNIYGTNELANELAIGDDECLAFYLLAVGYRDPDKLAKSNGMDHKIRHVDPPEDMLAVWKIYHQSLAPKASMFWYEYDLTTLSYEGGVFKRKTPSQPRKRSLFLRIFNPGH</sequence>
<accession>A0A9W8RQX0</accession>
<dbReference type="InterPro" id="IPR027370">
    <property type="entry name" value="Znf-RING_euk"/>
</dbReference>
<comment type="caution">
    <text evidence="6">The sequence shown here is derived from an EMBL/GenBank/DDBJ whole genome shotgun (WGS) entry which is preliminary data.</text>
</comment>
<dbReference type="Pfam" id="PF13445">
    <property type="entry name" value="zf-RING_UBOX"/>
    <property type="match status" value="1"/>
</dbReference>
<keyword evidence="7" id="KW-1185">Reference proteome</keyword>
<gene>
    <name evidence="6" type="ORF">NW762_011988</name>
</gene>
<dbReference type="SUPFAM" id="SSF57850">
    <property type="entry name" value="RING/U-box"/>
    <property type="match status" value="1"/>
</dbReference>
<dbReference type="Proteomes" id="UP001152049">
    <property type="component" value="Unassembled WGS sequence"/>
</dbReference>
<name>A0A9W8RQX0_9HYPO</name>
<dbReference type="GO" id="GO:0008270">
    <property type="term" value="F:zinc ion binding"/>
    <property type="evidence" value="ECO:0007669"/>
    <property type="project" value="UniProtKB-KW"/>
</dbReference>
<proteinExistence type="predicted"/>
<evidence type="ECO:0000256" key="3">
    <source>
        <dbReference type="ARBA" id="ARBA00022833"/>
    </source>
</evidence>
<dbReference type="SMART" id="SM00184">
    <property type="entry name" value="RING"/>
    <property type="match status" value="1"/>
</dbReference>